<evidence type="ECO:0000313" key="1">
    <source>
        <dbReference type="EMBL" id="KFA87681.1"/>
    </source>
</evidence>
<evidence type="ECO:0000313" key="2">
    <source>
        <dbReference type="Proteomes" id="UP000028547"/>
    </source>
</evidence>
<proteinExistence type="predicted"/>
<organism evidence="1 2">
    <name type="scientific">Archangium violaceum Cb vi76</name>
    <dbReference type="NCBI Taxonomy" id="1406225"/>
    <lineage>
        <taxon>Bacteria</taxon>
        <taxon>Pseudomonadati</taxon>
        <taxon>Myxococcota</taxon>
        <taxon>Myxococcia</taxon>
        <taxon>Myxococcales</taxon>
        <taxon>Cystobacterineae</taxon>
        <taxon>Archangiaceae</taxon>
        <taxon>Archangium</taxon>
    </lineage>
</organism>
<protein>
    <submittedName>
        <fullName evidence="1">Uncharacterized protein</fullName>
    </submittedName>
</protein>
<comment type="caution">
    <text evidence="1">The sequence shown here is derived from an EMBL/GenBank/DDBJ whole genome shotgun (WGS) entry which is preliminary data.</text>
</comment>
<accession>A0A084SGU6</accession>
<name>A0A084SGU6_9BACT</name>
<sequence>MNRREKMPRFDRAKVRAHAHNLDGTGLRVWLDRAIGLLPDEAFPELIANYVRLEDVVADGRAEPGLLHSIRRFHHESLAGRYYQDFMVSSRNFMEKSHGTETFIAEHSRLLDACMRAERAGEIDTAREGLGLLIDLMRQIDRCEVNIIFFADEAGSWQVGVDWAEVLPAWFRSLSPATGPYDWAEAVVEALNDFAGYQMDPLLAATRDIATPEQREALAEYEGNLRRRR</sequence>
<dbReference type="RefSeq" id="WP_043411465.1">
    <property type="nucleotide sequence ID" value="NZ_JPMI01000352.1"/>
</dbReference>
<dbReference type="AlphaFoldDB" id="A0A084SGU6"/>
<dbReference type="Proteomes" id="UP000028547">
    <property type="component" value="Unassembled WGS sequence"/>
</dbReference>
<dbReference type="EMBL" id="JPMI01000352">
    <property type="protein sequence ID" value="KFA87681.1"/>
    <property type="molecule type" value="Genomic_DNA"/>
</dbReference>
<reference evidence="1 2" key="1">
    <citation type="submission" date="2014-07" db="EMBL/GenBank/DDBJ databases">
        <title>Draft Genome Sequence of Gephyronic Acid Producer, Cystobacter violaceus Strain Cb vi76.</title>
        <authorList>
            <person name="Stevens D.C."/>
            <person name="Young J."/>
            <person name="Carmichael R."/>
            <person name="Tan J."/>
            <person name="Taylor R.E."/>
        </authorList>
    </citation>
    <scope>NUCLEOTIDE SEQUENCE [LARGE SCALE GENOMIC DNA]</scope>
    <source>
        <strain evidence="1 2">Cb vi76</strain>
    </source>
</reference>
<gene>
    <name evidence="1" type="ORF">Q664_46185</name>
</gene>